<organism evidence="2 3">
    <name type="scientific">Sporolactobacillus inulinus CASD</name>
    <dbReference type="NCBI Taxonomy" id="1069536"/>
    <lineage>
        <taxon>Bacteria</taxon>
        <taxon>Bacillati</taxon>
        <taxon>Bacillota</taxon>
        <taxon>Bacilli</taxon>
        <taxon>Bacillales</taxon>
        <taxon>Sporolactobacillaceae</taxon>
        <taxon>Sporolactobacillus</taxon>
    </lineage>
</organism>
<keyword evidence="1" id="KW-0472">Membrane</keyword>
<gene>
    <name evidence="2" type="ORF">SINU_04975</name>
</gene>
<evidence type="ECO:0000313" key="2">
    <source>
        <dbReference type="EMBL" id="KLI03021.1"/>
    </source>
</evidence>
<sequence>MADMANAKHLASLHAKLLVVLPISSAQNRQIDKNVRLPLNWIFSWAAIFYALINDLFKSNGHTGEAPKHAHEIRVRLVPNVEVMNNILF</sequence>
<dbReference type="EMBL" id="AFVQ02000059">
    <property type="protein sequence ID" value="KLI03021.1"/>
    <property type="molecule type" value="Genomic_DNA"/>
</dbReference>
<comment type="caution">
    <text evidence="2">The sequence shown here is derived from an EMBL/GenBank/DDBJ whole genome shotgun (WGS) entry which is preliminary data.</text>
</comment>
<dbReference type="AlphaFoldDB" id="A0A0U1QQD6"/>
<evidence type="ECO:0000313" key="3">
    <source>
        <dbReference type="Proteomes" id="UP000035553"/>
    </source>
</evidence>
<accession>A0A0U1QQD6</accession>
<feature type="transmembrane region" description="Helical" evidence="1">
    <location>
        <begin position="36"/>
        <end position="53"/>
    </location>
</feature>
<name>A0A0U1QQD6_9BACL</name>
<reference evidence="2 3" key="1">
    <citation type="journal article" date="2011" name="J. Bacteriol.">
        <title>Draft genome sequence of Sporolactobacillus inulinus strain CASD, an efficient D-lactic acid-producing bacterium with high-concentration lactate tolerance capability.</title>
        <authorList>
            <person name="Yu B."/>
            <person name="Su F."/>
            <person name="Wang L."/>
            <person name="Xu K."/>
            <person name="Zhao B."/>
            <person name="Xu P."/>
        </authorList>
    </citation>
    <scope>NUCLEOTIDE SEQUENCE [LARGE SCALE GENOMIC DNA]</scope>
    <source>
        <strain evidence="2 3">CASD</strain>
    </source>
</reference>
<protein>
    <submittedName>
        <fullName evidence="2">Uncharacterized protein</fullName>
    </submittedName>
</protein>
<proteinExistence type="predicted"/>
<evidence type="ECO:0000256" key="1">
    <source>
        <dbReference type="SAM" id="Phobius"/>
    </source>
</evidence>
<dbReference type="Proteomes" id="UP000035553">
    <property type="component" value="Unassembled WGS sequence"/>
</dbReference>
<keyword evidence="1" id="KW-1133">Transmembrane helix</keyword>
<keyword evidence="1" id="KW-0812">Transmembrane</keyword>
<keyword evidence="3" id="KW-1185">Reference proteome</keyword>